<dbReference type="EMBL" id="JAADJU010000002">
    <property type="protein sequence ID" value="NMP26216.1"/>
    <property type="molecule type" value="Genomic_DNA"/>
</dbReference>
<organism evidence="1 2">
    <name type="scientific">Rouxiella aceris</name>
    <dbReference type="NCBI Taxonomy" id="2703884"/>
    <lineage>
        <taxon>Bacteria</taxon>
        <taxon>Pseudomonadati</taxon>
        <taxon>Pseudomonadota</taxon>
        <taxon>Gammaproteobacteria</taxon>
        <taxon>Enterobacterales</taxon>
        <taxon>Yersiniaceae</taxon>
        <taxon>Rouxiella</taxon>
    </lineage>
</organism>
<proteinExistence type="predicted"/>
<accession>A0A848MFQ7</accession>
<dbReference type="Proteomes" id="UP000585363">
    <property type="component" value="Unassembled WGS sequence"/>
</dbReference>
<keyword evidence="2" id="KW-1185">Reference proteome</keyword>
<reference evidence="1 2" key="2">
    <citation type="submission" date="2020-06" db="EMBL/GenBank/DDBJ databases">
        <title>Polyphasic characterization of a Rahnella strain isolated from tree sap.</title>
        <authorList>
            <person name="Kim I.S."/>
        </authorList>
    </citation>
    <scope>NUCLEOTIDE SEQUENCE [LARGE SCALE GENOMIC DNA]</scope>
    <source>
        <strain evidence="1 2">SAP-1</strain>
    </source>
</reference>
<evidence type="ECO:0000313" key="2">
    <source>
        <dbReference type="Proteomes" id="UP000585363"/>
    </source>
</evidence>
<sequence length="235" mass="26739">MAIQGKKLRNHHFLENIYARRSRDTLQQWLITPENNGQQVGKSFYPQDLKALTSGIQPSLNPVIKSLLNDIRCLTAADPLAEVMSEENFHLTFLAITSARYPHARDMPPGANLIAIFNQTVENRELAVADLQLVALPDQLLLAGIPGEQAEKNRKMFWDALRASEWQTPLRQRYPGQDAPPEFWHTTLLRYKAEKLPPGVRDYFISHSNCRYGAVSGEIRLALATYNWGEVEFLL</sequence>
<name>A0A848MFQ7_9GAMM</name>
<evidence type="ECO:0000313" key="1">
    <source>
        <dbReference type="EMBL" id="NMP26216.1"/>
    </source>
</evidence>
<dbReference type="AlphaFoldDB" id="A0A848MFQ7"/>
<reference evidence="1 2" key="1">
    <citation type="submission" date="2020-01" db="EMBL/GenBank/DDBJ databases">
        <authorList>
            <person name="Lee S.D."/>
        </authorList>
    </citation>
    <scope>NUCLEOTIDE SEQUENCE [LARGE SCALE GENOMIC DNA]</scope>
    <source>
        <strain evidence="1 2">SAP-1</strain>
    </source>
</reference>
<protein>
    <submittedName>
        <fullName evidence="1">Uncharacterized protein</fullName>
    </submittedName>
</protein>
<comment type="caution">
    <text evidence="1">The sequence shown here is derived from an EMBL/GenBank/DDBJ whole genome shotgun (WGS) entry which is preliminary data.</text>
</comment>
<gene>
    <name evidence="1" type="ORF">GW590_04930</name>
</gene>